<feature type="domain" description="D-isomer specific 2-hydroxyacid dehydrogenase catalytic" evidence="5">
    <location>
        <begin position="18"/>
        <end position="329"/>
    </location>
</feature>
<protein>
    <submittedName>
        <fullName evidence="7">Glyoxylate reductase</fullName>
        <ecNumber evidence="7">1.1.1.26</ecNumber>
    </submittedName>
</protein>
<dbReference type="GO" id="GO:0030267">
    <property type="term" value="F:glyoxylate reductase (NADPH) activity"/>
    <property type="evidence" value="ECO:0007669"/>
    <property type="project" value="TreeGrafter"/>
</dbReference>
<evidence type="ECO:0000256" key="4">
    <source>
        <dbReference type="RuleBase" id="RU003719"/>
    </source>
</evidence>
<dbReference type="Proteomes" id="UP000547879">
    <property type="component" value="Unassembled WGS sequence"/>
</dbReference>
<dbReference type="SUPFAM" id="SSF52283">
    <property type="entry name" value="Formate/glycerate dehydrogenase catalytic domain-like"/>
    <property type="match status" value="1"/>
</dbReference>
<evidence type="ECO:0000259" key="6">
    <source>
        <dbReference type="Pfam" id="PF02826"/>
    </source>
</evidence>
<dbReference type="GO" id="GO:0051287">
    <property type="term" value="F:NAD binding"/>
    <property type="evidence" value="ECO:0007669"/>
    <property type="project" value="InterPro"/>
</dbReference>
<dbReference type="PROSITE" id="PS00065">
    <property type="entry name" value="D_2_HYDROXYACID_DH_1"/>
    <property type="match status" value="1"/>
</dbReference>
<keyword evidence="3" id="KW-0520">NAD</keyword>
<dbReference type="Pfam" id="PF00389">
    <property type="entry name" value="2-Hacid_dh"/>
    <property type="match status" value="1"/>
</dbReference>
<dbReference type="InterPro" id="IPR029753">
    <property type="entry name" value="D-isomer_DH_CS"/>
</dbReference>
<comment type="caution">
    <text evidence="7">The sequence shown here is derived from an EMBL/GenBank/DDBJ whole genome shotgun (WGS) entry which is preliminary data.</text>
</comment>
<gene>
    <name evidence="7" type="ORF">HNQ72_003022</name>
</gene>
<accession>A0A7W9Y727</accession>
<dbReference type="SUPFAM" id="SSF51735">
    <property type="entry name" value="NAD(P)-binding Rossmann-fold domains"/>
    <property type="match status" value="1"/>
</dbReference>
<dbReference type="Gene3D" id="3.40.50.720">
    <property type="entry name" value="NAD(P)-binding Rossmann-like Domain"/>
    <property type="match status" value="2"/>
</dbReference>
<name>A0A7W9Y727_9HYPH</name>
<evidence type="ECO:0000256" key="2">
    <source>
        <dbReference type="ARBA" id="ARBA00023002"/>
    </source>
</evidence>
<dbReference type="EC" id="1.1.1.26" evidence="7"/>
<dbReference type="EMBL" id="JACHEG010000002">
    <property type="protein sequence ID" value="MBB6163204.1"/>
    <property type="molecule type" value="Genomic_DNA"/>
</dbReference>
<sequence>MTAKKRPRVYITRKLPDAVETRMRELFDAELNIDDRPRSREELAAAMASADVLVPTIADKIDAELLASAGPQLKLIAGFSNGTDHIDVDAAAEKGITVTNTPNVLTEDTADMTMALILAVNRRLAEGSRILTDNPGDWAGWSPTWMLGRRIWGKRIGIIGMGRIGTAVARRAKAFGLSIHYHNRKPVNQATESELEATYWDSLDQMLARVDIVSVNCPSTPGTFHLVSARRLALMQPTAIIVNTARGDIIDEMAMIKLLREDKIAGAGLDVYQNEPAINPKLVKLANEGKVVLLPHMGSATIEGRIDMGDKVIINIRAFFDGHRPPNRVLPGRN</sequence>
<proteinExistence type="inferred from homology"/>
<feature type="domain" description="D-isomer specific 2-hydroxyacid dehydrogenase NAD-binding" evidence="6">
    <location>
        <begin position="114"/>
        <end position="298"/>
    </location>
</feature>
<dbReference type="InterPro" id="IPR029752">
    <property type="entry name" value="D-isomer_DH_CS1"/>
</dbReference>
<dbReference type="InterPro" id="IPR050223">
    <property type="entry name" value="D-isomer_2-hydroxyacid_DH"/>
</dbReference>
<dbReference type="RefSeq" id="WP_183992948.1">
    <property type="nucleotide sequence ID" value="NZ_BMHW01000002.1"/>
</dbReference>
<evidence type="ECO:0000256" key="3">
    <source>
        <dbReference type="ARBA" id="ARBA00023027"/>
    </source>
</evidence>
<dbReference type="AlphaFoldDB" id="A0A7W9Y727"/>
<dbReference type="Pfam" id="PF02826">
    <property type="entry name" value="2-Hacid_dh_C"/>
    <property type="match status" value="1"/>
</dbReference>
<dbReference type="InterPro" id="IPR006140">
    <property type="entry name" value="D-isomer_DH_NAD-bd"/>
</dbReference>
<evidence type="ECO:0000313" key="8">
    <source>
        <dbReference type="Proteomes" id="UP000547879"/>
    </source>
</evidence>
<dbReference type="PANTHER" id="PTHR10996">
    <property type="entry name" value="2-HYDROXYACID DEHYDROGENASE-RELATED"/>
    <property type="match status" value="1"/>
</dbReference>
<keyword evidence="2 4" id="KW-0560">Oxidoreductase</keyword>
<dbReference type="PROSITE" id="PS00671">
    <property type="entry name" value="D_2_HYDROXYACID_DH_3"/>
    <property type="match status" value="1"/>
</dbReference>
<dbReference type="InterPro" id="IPR036291">
    <property type="entry name" value="NAD(P)-bd_dom_sf"/>
</dbReference>
<dbReference type="PANTHER" id="PTHR10996:SF283">
    <property type="entry name" value="GLYOXYLATE_HYDROXYPYRUVATE REDUCTASE B"/>
    <property type="match status" value="1"/>
</dbReference>
<dbReference type="InterPro" id="IPR006139">
    <property type="entry name" value="D-isomer_2_OHA_DH_cat_dom"/>
</dbReference>
<comment type="similarity">
    <text evidence="1 4">Belongs to the D-isomer specific 2-hydroxyacid dehydrogenase family.</text>
</comment>
<dbReference type="GO" id="GO:0047964">
    <property type="term" value="F:glyoxylate reductase (NADH) activity"/>
    <property type="evidence" value="ECO:0007669"/>
    <property type="project" value="UniProtKB-EC"/>
</dbReference>
<dbReference type="CDD" id="cd05301">
    <property type="entry name" value="GDH"/>
    <property type="match status" value="1"/>
</dbReference>
<keyword evidence="8" id="KW-1185">Reference proteome</keyword>
<dbReference type="GO" id="GO:0016618">
    <property type="term" value="F:hydroxypyruvate reductase [NAD(P)H] activity"/>
    <property type="evidence" value="ECO:0007669"/>
    <property type="project" value="TreeGrafter"/>
</dbReference>
<reference evidence="7 8" key="1">
    <citation type="submission" date="2020-08" db="EMBL/GenBank/DDBJ databases">
        <title>Genomic Encyclopedia of Type Strains, Phase IV (KMG-IV): sequencing the most valuable type-strain genomes for metagenomic binning, comparative biology and taxonomic classification.</title>
        <authorList>
            <person name="Goeker M."/>
        </authorList>
    </citation>
    <scope>NUCLEOTIDE SEQUENCE [LARGE SCALE GENOMIC DNA]</scope>
    <source>
        <strain evidence="7 8">DSM 100734</strain>
    </source>
</reference>
<organism evidence="7 8">
    <name type="scientific">Rhizobium wenxiniae</name>
    <dbReference type="NCBI Taxonomy" id="1737357"/>
    <lineage>
        <taxon>Bacteria</taxon>
        <taxon>Pseudomonadati</taxon>
        <taxon>Pseudomonadota</taxon>
        <taxon>Alphaproteobacteria</taxon>
        <taxon>Hyphomicrobiales</taxon>
        <taxon>Rhizobiaceae</taxon>
        <taxon>Rhizobium/Agrobacterium group</taxon>
        <taxon>Rhizobium</taxon>
    </lineage>
</organism>
<evidence type="ECO:0000256" key="1">
    <source>
        <dbReference type="ARBA" id="ARBA00005854"/>
    </source>
</evidence>
<evidence type="ECO:0000259" key="5">
    <source>
        <dbReference type="Pfam" id="PF00389"/>
    </source>
</evidence>
<dbReference type="FunFam" id="3.40.50.720:FF:000203">
    <property type="entry name" value="D-3-phosphoglycerate dehydrogenase (SerA)"/>
    <property type="match status" value="1"/>
</dbReference>
<dbReference type="GO" id="GO:0005829">
    <property type="term" value="C:cytosol"/>
    <property type="evidence" value="ECO:0007669"/>
    <property type="project" value="TreeGrafter"/>
</dbReference>
<evidence type="ECO:0000313" key="7">
    <source>
        <dbReference type="EMBL" id="MBB6163204.1"/>
    </source>
</evidence>